<dbReference type="EMBL" id="CP102290">
    <property type="protein sequence ID" value="UWP59828.1"/>
    <property type="molecule type" value="Genomic_DNA"/>
</dbReference>
<dbReference type="InterPro" id="IPR036388">
    <property type="entry name" value="WH-like_DNA-bd_sf"/>
</dbReference>
<feature type="DNA-binding region" description="OmpR/PhoB-type" evidence="7">
    <location>
        <begin position="124"/>
        <end position="222"/>
    </location>
</feature>
<dbReference type="InterPro" id="IPR001789">
    <property type="entry name" value="Sig_transdc_resp-reg_receiver"/>
</dbReference>
<dbReference type="InterPro" id="IPR039420">
    <property type="entry name" value="WalR-like"/>
</dbReference>
<evidence type="ECO:0000256" key="1">
    <source>
        <dbReference type="ARBA" id="ARBA00018672"/>
    </source>
</evidence>
<feature type="domain" description="OmpR/PhoB-type" evidence="9">
    <location>
        <begin position="124"/>
        <end position="222"/>
    </location>
</feature>
<proteinExistence type="predicted"/>
<dbReference type="Proteomes" id="UP001060164">
    <property type="component" value="Chromosome"/>
</dbReference>
<evidence type="ECO:0000256" key="4">
    <source>
        <dbReference type="ARBA" id="ARBA00023163"/>
    </source>
</evidence>
<dbReference type="SUPFAM" id="SSF52172">
    <property type="entry name" value="CheY-like"/>
    <property type="match status" value="1"/>
</dbReference>
<gene>
    <name evidence="10" type="ORF">NQ502_01830</name>
</gene>
<accession>A0ABY5VIF6</accession>
<dbReference type="CDD" id="cd17574">
    <property type="entry name" value="REC_OmpR"/>
    <property type="match status" value="1"/>
</dbReference>
<dbReference type="Gene3D" id="3.40.50.2300">
    <property type="match status" value="1"/>
</dbReference>
<dbReference type="PANTHER" id="PTHR48111">
    <property type="entry name" value="REGULATOR OF RPOS"/>
    <property type="match status" value="1"/>
</dbReference>
<dbReference type="InterPro" id="IPR001867">
    <property type="entry name" value="OmpR/PhoB-type_DNA-bd"/>
</dbReference>
<evidence type="ECO:0000313" key="11">
    <source>
        <dbReference type="Proteomes" id="UP001060164"/>
    </source>
</evidence>
<evidence type="ECO:0000259" key="9">
    <source>
        <dbReference type="PROSITE" id="PS51755"/>
    </source>
</evidence>
<dbReference type="Pfam" id="PF00486">
    <property type="entry name" value="Trans_reg_C"/>
    <property type="match status" value="1"/>
</dbReference>
<keyword evidence="6" id="KW-0597">Phosphoprotein</keyword>
<dbReference type="Gene3D" id="1.10.10.10">
    <property type="entry name" value="Winged helix-like DNA-binding domain superfamily/Winged helix DNA-binding domain"/>
    <property type="match status" value="1"/>
</dbReference>
<dbReference type="SMART" id="SM00448">
    <property type="entry name" value="REC"/>
    <property type="match status" value="1"/>
</dbReference>
<organism evidence="10 11">
    <name type="scientific">Ruminococcus gauvreauii</name>
    <dbReference type="NCBI Taxonomy" id="438033"/>
    <lineage>
        <taxon>Bacteria</taxon>
        <taxon>Bacillati</taxon>
        <taxon>Bacillota</taxon>
        <taxon>Clostridia</taxon>
        <taxon>Eubacteriales</taxon>
        <taxon>Oscillospiraceae</taxon>
        <taxon>Ruminococcus</taxon>
    </lineage>
</organism>
<name>A0ABY5VIF6_9FIRM</name>
<evidence type="ECO:0000313" key="10">
    <source>
        <dbReference type="EMBL" id="UWP59828.1"/>
    </source>
</evidence>
<dbReference type="Pfam" id="PF00072">
    <property type="entry name" value="Response_reg"/>
    <property type="match status" value="1"/>
</dbReference>
<evidence type="ECO:0000256" key="7">
    <source>
        <dbReference type="PROSITE-ProRule" id="PRU01091"/>
    </source>
</evidence>
<evidence type="ECO:0000256" key="2">
    <source>
        <dbReference type="ARBA" id="ARBA00023015"/>
    </source>
</evidence>
<feature type="domain" description="Response regulatory" evidence="8">
    <location>
        <begin position="3"/>
        <end position="116"/>
    </location>
</feature>
<evidence type="ECO:0000256" key="5">
    <source>
        <dbReference type="ARBA" id="ARBA00024867"/>
    </source>
</evidence>
<keyword evidence="3 7" id="KW-0238">DNA-binding</keyword>
<comment type="function">
    <text evidence="5">May play the central regulatory role in sporulation. It may be an element of the effector pathway responsible for the activation of sporulation genes in response to nutritional stress. Spo0A may act in concert with spo0H (a sigma factor) to control the expression of some genes that are critical to the sporulation process.</text>
</comment>
<keyword evidence="11" id="KW-1185">Reference proteome</keyword>
<reference evidence="10" key="1">
    <citation type="journal article" date="2022" name="Cell">
        <title>Design, construction, and in vivo augmentation of a complex gut microbiome.</title>
        <authorList>
            <person name="Cheng A.G."/>
            <person name="Ho P.Y."/>
            <person name="Aranda-Diaz A."/>
            <person name="Jain S."/>
            <person name="Yu F.B."/>
            <person name="Meng X."/>
            <person name="Wang M."/>
            <person name="Iakiviak M."/>
            <person name="Nagashima K."/>
            <person name="Zhao A."/>
            <person name="Murugkar P."/>
            <person name="Patil A."/>
            <person name="Atabakhsh K."/>
            <person name="Weakley A."/>
            <person name="Yan J."/>
            <person name="Brumbaugh A.R."/>
            <person name="Higginbottom S."/>
            <person name="Dimas A."/>
            <person name="Shiver A.L."/>
            <person name="Deutschbauer A."/>
            <person name="Neff N."/>
            <person name="Sonnenburg J.L."/>
            <person name="Huang K.C."/>
            <person name="Fischbach M.A."/>
        </authorList>
    </citation>
    <scope>NUCLEOTIDE SEQUENCE</scope>
    <source>
        <strain evidence="10">DSM 19829</strain>
    </source>
</reference>
<dbReference type="SMART" id="SM00862">
    <property type="entry name" value="Trans_reg_C"/>
    <property type="match status" value="1"/>
</dbReference>
<feature type="modified residue" description="4-aspartylphosphate" evidence="6">
    <location>
        <position position="52"/>
    </location>
</feature>
<evidence type="ECO:0000256" key="3">
    <source>
        <dbReference type="ARBA" id="ARBA00023125"/>
    </source>
</evidence>
<sequence length="222" mass="25470">MQKVLVVEDDWELNQGICYALQGEGYRTECAHSLEEAKKACLKEDAALILLDVNLPDGEGFSFCSWVQSRKRTPVLFLTARDLEEDVLKGYELGAEDYVTKPFSMKVLLKKINVIMKREPVCKKNIFDDGFLYMDFSTAKVTVNGKECAVTPTEFRLLRYLSEHSGQLLTYSVLLEHLWDIDGRFVDKHALAVNVNRLRGKIEDEQHKYISNVYGMGYQWLG</sequence>
<dbReference type="PROSITE" id="PS50110">
    <property type="entry name" value="RESPONSE_REGULATORY"/>
    <property type="match status" value="1"/>
</dbReference>
<evidence type="ECO:0000259" key="8">
    <source>
        <dbReference type="PROSITE" id="PS50110"/>
    </source>
</evidence>
<keyword evidence="4" id="KW-0804">Transcription</keyword>
<protein>
    <recommendedName>
        <fullName evidence="1">Stage 0 sporulation protein A homolog</fullName>
    </recommendedName>
</protein>
<dbReference type="PROSITE" id="PS51755">
    <property type="entry name" value="OMPR_PHOB"/>
    <property type="match status" value="1"/>
</dbReference>
<dbReference type="PANTHER" id="PTHR48111:SF73">
    <property type="entry name" value="ALKALINE PHOSPHATASE SYNTHESIS TRANSCRIPTIONAL REGULATORY PROTEIN PHOP"/>
    <property type="match status" value="1"/>
</dbReference>
<dbReference type="CDD" id="cd00383">
    <property type="entry name" value="trans_reg_C"/>
    <property type="match status" value="1"/>
</dbReference>
<keyword evidence="2" id="KW-0805">Transcription regulation</keyword>
<dbReference type="RefSeq" id="WP_028528120.1">
    <property type="nucleotide sequence ID" value="NZ_CABLBR010000007.1"/>
</dbReference>
<evidence type="ECO:0000256" key="6">
    <source>
        <dbReference type="PROSITE-ProRule" id="PRU00169"/>
    </source>
</evidence>
<dbReference type="InterPro" id="IPR011006">
    <property type="entry name" value="CheY-like_superfamily"/>
</dbReference>